<dbReference type="Gene3D" id="3.20.20.10">
    <property type="entry name" value="Alanine racemase"/>
    <property type="match status" value="1"/>
</dbReference>
<dbReference type="Pfam" id="PF01168">
    <property type="entry name" value="Ala_racemase_N"/>
    <property type="match status" value="1"/>
</dbReference>
<dbReference type="AlphaFoldDB" id="A0A402BFU8"/>
<dbReference type="EMBL" id="BIFT01000002">
    <property type="protein sequence ID" value="GCE30278.1"/>
    <property type="molecule type" value="Genomic_DNA"/>
</dbReference>
<name>A0A402BFU8_9CHLR</name>
<dbReference type="InterPro" id="IPR051466">
    <property type="entry name" value="D-amino_acid_metab_enzyme"/>
</dbReference>
<dbReference type="CDD" id="cd06813">
    <property type="entry name" value="PLPDE_III_DSD_D-TA_like_2"/>
    <property type="match status" value="1"/>
</dbReference>
<accession>A0A402BFU8</accession>
<dbReference type="PANTHER" id="PTHR28004">
    <property type="entry name" value="ZGC:162816-RELATED"/>
    <property type="match status" value="1"/>
</dbReference>
<dbReference type="SUPFAM" id="SSF51419">
    <property type="entry name" value="PLP-binding barrel"/>
    <property type="match status" value="1"/>
</dbReference>
<keyword evidence="3" id="KW-1185">Reference proteome</keyword>
<dbReference type="Proteomes" id="UP000287171">
    <property type="component" value="Unassembled WGS sequence"/>
</dbReference>
<feature type="domain" description="Alanine racemase N-terminal" evidence="1">
    <location>
        <begin position="39"/>
        <end position="215"/>
    </location>
</feature>
<dbReference type="InterPro" id="IPR001608">
    <property type="entry name" value="Ala_racemase_N"/>
</dbReference>
<organism evidence="2 3">
    <name type="scientific">Dictyobacter alpinus</name>
    <dbReference type="NCBI Taxonomy" id="2014873"/>
    <lineage>
        <taxon>Bacteria</taxon>
        <taxon>Bacillati</taxon>
        <taxon>Chloroflexota</taxon>
        <taxon>Ktedonobacteria</taxon>
        <taxon>Ktedonobacterales</taxon>
        <taxon>Dictyobacteraceae</taxon>
        <taxon>Dictyobacter</taxon>
    </lineage>
</organism>
<gene>
    <name evidence="2" type="ORF">KDA_57620</name>
</gene>
<comment type="caution">
    <text evidence="2">The sequence shown here is derived from an EMBL/GenBank/DDBJ whole genome shotgun (WGS) entry which is preliminary data.</text>
</comment>
<evidence type="ECO:0000313" key="2">
    <source>
        <dbReference type="EMBL" id="GCE30278.1"/>
    </source>
</evidence>
<sequence length="413" mass="45112">MNISTDSPAPMASRSTIARDYEYYKKVFAGRRLPFAYLDLDLLEQNIQQIISRAGDKKIRIASKSIRSVAVLKRILAADACFQGIMCFTAREAVYLAAQGLQDLLIGYPTWHAQDIADVARATTDGAQITLMIDSVEHIQQIEQVASQHNVCLPVCLDLDMALSLPGLHFGVWRSPLRTAEQLRPVLNSIVAAPHVVLAGIMGYEAQVAGLGDHYPKSAAKNRLVRYLKQRSIREVALRRAGALKLIESYQLPPLRFVNGGGTGSLHTTRAEAGVTEITVGSGFYAPALFDNYRDFRYQPAAGFAIEIVRQAHPTIYTCLGGGYIASGATAKDKQPQPYLPGGARLEPLEGAGEVQTPIHYTGPLNLKPGDPIFLRHSKAGELCERFSTLLLVTNGTIVDEISTYRGDGQCFL</sequence>
<proteinExistence type="predicted"/>
<dbReference type="InterPro" id="IPR029066">
    <property type="entry name" value="PLP-binding_barrel"/>
</dbReference>
<protein>
    <submittedName>
        <fullName evidence="2">Amino acid aldolase</fullName>
    </submittedName>
</protein>
<dbReference type="GO" id="GO:0008721">
    <property type="term" value="F:D-serine ammonia-lyase activity"/>
    <property type="evidence" value="ECO:0007669"/>
    <property type="project" value="TreeGrafter"/>
</dbReference>
<evidence type="ECO:0000259" key="1">
    <source>
        <dbReference type="Pfam" id="PF01168"/>
    </source>
</evidence>
<dbReference type="PANTHER" id="PTHR28004:SF2">
    <property type="entry name" value="D-SERINE DEHYDRATASE"/>
    <property type="match status" value="1"/>
</dbReference>
<reference evidence="3" key="1">
    <citation type="submission" date="2018-12" db="EMBL/GenBank/DDBJ databases">
        <title>Tengunoibacter tsumagoiensis gen. nov., sp. nov., Dictyobacter kobayashii sp. nov., D. alpinus sp. nov., and D. joshuensis sp. nov. and description of Dictyobacteraceae fam. nov. within the order Ktedonobacterales isolated from Tengu-no-mugimeshi.</title>
        <authorList>
            <person name="Wang C.M."/>
            <person name="Zheng Y."/>
            <person name="Sakai Y."/>
            <person name="Toyoda A."/>
            <person name="Minakuchi Y."/>
            <person name="Abe K."/>
            <person name="Yokota A."/>
            <person name="Yabe S."/>
        </authorList>
    </citation>
    <scope>NUCLEOTIDE SEQUENCE [LARGE SCALE GENOMIC DNA]</scope>
    <source>
        <strain evidence="3">Uno16</strain>
    </source>
</reference>
<dbReference type="GO" id="GO:0036088">
    <property type="term" value="P:D-serine catabolic process"/>
    <property type="evidence" value="ECO:0007669"/>
    <property type="project" value="TreeGrafter"/>
</dbReference>
<evidence type="ECO:0000313" key="3">
    <source>
        <dbReference type="Proteomes" id="UP000287171"/>
    </source>
</evidence>